<reference evidence="1 2" key="1">
    <citation type="submission" date="2024-05" db="EMBL/GenBank/DDBJ databases">
        <title>Genetic variation in Jamaican populations of the coffee berry borer (Hypothenemus hampei).</title>
        <authorList>
            <person name="Errbii M."/>
            <person name="Myrie A."/>
        </authorList>
    </citation>
    <scope>NUCLEOTIDE SEQUENCE [LARGE SCALE GENOMIC DNA]</scope>
    <source>
        <strain evidence="1">JA-Hopewell-2020-01-JO</strain>
        <tissue evidence="1">Whole body</tissue>
    </source>
</reference>
<gene>
    <name evidence="1" type="ORF">ABEB36_006445</name>
</gene>
<comment type="caution">
    <text evidence="1">The sequence shown here is derived from an EMBL/GenBank/DDBJ whole genome shotgun (WGS) entry which is preliminary data.</text>
</comment>
<evidence type="ECO:0000313" key="2">
    <source>
        <dbReference type="Proteomes" id="UP001566132"/>
    </source>
</evidence>
<organism evidence="1 2">
    <name type="scientific">Hypothenemus hampei</name>
    <name type="common">Coffee berry borer</name>
    <dbReference type="NCBI Taxonomy" id="57062"/>
    <lineage>
        <taxon>Eukaryota</taxon>
        <taxon>Metazoa</taxon>
        <taxon>Ecdysozoa</taxon>
        <taxon>Arthropoda</taxon>
        <taxon>Hexapoda</taxon>
        <taxon>Insecta</taxon>
        <taxon>Pterygota</taxon>
        <taxon>Neoptera</taxon>
        <taxon>Endopterygota</taxon>
        <taxon>Coleoptera</taxon>
        <taxon>Polyphaga</taxon>
        <taxon>Cucujiformia</taxon>
        <taxon>Curculionidae</taxon>
        <taxon>Scolytinae</taxon>
        <taxon>Hypothenemus</taxon>
    </lineage>
</organism>
<dbReference type="InterPro" id="IPR016576">
    <property type="entry name" value="Ribosomal_mL63"/>
</dbReference>
<dbReference type="Proteomes" id="UP001566132">
    <property type="component" value="Unassembled WGS sequence"/>
</dbReference>
<keyword evidence="2" id="KW-1185">Reference proteome</keyword>
<dbReference type="EMBL" id="JBDJPC010000005">
    <property type="protein sequence ID" value="KAL1501041.1"/>
    <property type="molecule type" value="Genomic_DNA"/>
</dbReference>
<dbReference type="PANTHER" id="PTHR14520:SF4">
    <property type="entry name" value="LARGE RIBOSOMAL SUBUNIT PROTEIN ML63"/>
    <property type="match status" value="1"/>
</dbReference>
<evidence type="ECO:0008006" key="3">
    <source>
        <dbReference type="Google" id="ProtNLM"/>
    </source>
</evidence>
<protein>
    <recommendedName>
        <fullName evidence="3">Ribosomal protein 63, mitochondrial</fullName>
    </recommendedName>
</protein>
<sequence length="104" mass="12681">MRLFVALCKKRMPNGHIYRGKHRLYKEVTKDDLRNLREHLEVEEKNMFYLRHSYLTPEQSFGHARALGKREENRIKIVTTRKDYYEHVKLESRLGHLRVNEGWD</sequence>
<accession>A0ABD1ER87</accession>
<evidence type="ECO:0000313" key="1">
    <source>
        <dbReference type="EMBL" id="KAL1501041.1"/>
    </source>
</evidence>
<proteinExistence type="predicted"/>
<dbReference type="PANTHER" id="PTHR14520">
    <property type="entry name" value="MITOCHONDRIAL RIBOSOMAL PROTEIN 63"/>
    <property type="match status" value="1"/>
</dbReference>
<dbReference type="Pfam" id="PF14978">
    <property type="entry name" value="MRP-63"/>
    <property type="match status" value="1"/>
</dbReference>
<dbReference type="AlphaFoldDB" id="A0ABD1ER87"/>
<name>A0ABD1ER87_HYPHA</name>